<reference evidence="2 3" key="1">
    <citation type="submission" date="2016-04" db="EMBL/GenBank/DDBJ databases">
        <title>Evolutionary innovation and constraint leading to complex multicellularity in the Ascomycota.</title>
        <authorList>
            <person name="Cisse O."/>
            <person name="Nguyen A."/>
            <person name="Hewitt D.A."/>
            <person name="Jedd G."/>
            <person name="Stajich J.E."/>
        </authorList>
    </citation>
    <scope>NUCLEOTIDE SEQUENCE [LARGE SCALE GENOMIC DNA]</scope>
    <source>
        <strain evidence="2 3">DAH-3</strain>
    </source>
</reference>
<name>A0A1U7LLX1_NEOID</name>
<feature type="region of interest" description="Disordered" evidence="1">
    <location>
        <begin position="342"/>
        <end position="370"/>
    </location>
</feature>
<keyword evidence="3" id="KW-1185">Reference proteome</keyword>
<comment type="caution">
    <text evidence="2">The sequence shown here is derived from an EMBL/GenBank/DDBJ whole genome shotgun (WGS) entry which is preliminary data.</text>
</comment>
<dbReference type="Proteomes" id="UP000186594">
    <property type="component" value="Unassembled WGS sequence"/>
</dbReference>
<sequence length="398" mass="44666">MMVDSILAEGPNARGDSCSLVDHSPWDFETGIGTCVDFPKELDTDYSTREIRSSVITPSIETARVQTISSNLEHSQYTVSLSSFQYDATTIFEVNDFEQTLQIHKSPMRQTTNQEVIATRKLKNLNQIPPEGITLCEYGAIGAMERLYEKPYVIVACILDGCEPTKAGWLGTYEAYIAHRREIEYSLDNLYSIRSPSMYQLEAIRIIAELAGAEDFSSPEEWAKTRLLDALRPLVPSTKRVTEALEVIQHSRPSDEIKRSIHDSETLEATTSVSDISQTSGKYDMNTRMTQEYVKQQGTLGKSSLPRRPPTRSVANSHNSAFLSHNNQQAFLSYLSNQRTVHEQAGSVATHDDANTVGSSRVRHSEKDQDQEQADCLTYLLCKQVWGPKISKQASLKR</sequence>
<dbReference type="AlphaFoldDB" id="A0A1U7LLX1"/>
<protein>
    <submittedName>
        <fullName evidence="2">Uncharacterized protein</fullName>
    </submittedName>
</protein>
<evidence type="ECO:0000313" key="2">
    <source>
        <dbReference type="EMBL" id="OLL23542.1"/>
    </source>
</evidence>
<organism evidence="2 3">
    <name type="scientific">Neolecta irregularis (strain DAH-3)</name>
    <dbReference type="NCBI Taxonomy" id="1198029"/>
    <lineage>
        <taxon>Eukaryota</taxon>
        <taxon>Fungi</taxon>
        <taxon>Dikarya</taxon>
        <taxon>Ascomycota</taxon>
        <taxon>Taphrinomycotina</taxon>
        <taxon>Neolectales</taxon>
        <taxon>Neolectaceae</taxon>
        <taxon>Neolecta</taxon>
    </lineage>
</organism>
<evidence type="ECO:0000256" key="1">
    <source>
        <dbReference type="SAM" id="MobiDB-lite"/>
    </source>
</evidence>
<accession>A0A1U7LLX1</accession>
<gene>
    <name evidence="2" type="ORF">NEOLI_003785</name>
</gene>
<feature type="region of interest" description="Disordered" evidence="1">
    <location>
        <begin position="296"/>
        <end position="318"/>
    </location>
</feature>
<dbReference type="EMBL" id="LXFE01001510">
    <property type="protein sequence ID" value="OLL23542.1"/>
    <property type="molecule type" value="Genomic_DNA"/>
</dbReference>
<proteinExistence type="predicted"/>
<evidence type="ECO:0000313" key="3">
    <source>
        <dbReference type="Proteomes" id="UP000186594"/>
    </source>
</evidence>